<evidence type="ECO:0000259" key="3">
    <source>
        <dbReference type="SMART" id="SM00822"/>
    </source>
</evidence>
<comment type="similarity">
    <text evidence="1">Belongs to the short-chain dehydrogenases/reductases (SDR) family.</text>
</comment>
<keyword evidence="2" id="KW-0560">Oxidoreductase</keyword>
<accession>A0A166UCL5</accession>
<dbReference type="Proteomes" id="UP000076532">
    <property type="component" value="Unassembled WGS sequence"/>
</dbReference>
<sequence>MTKKLATNIVDVLRHDIYPRIETRNGGVLATASEGKTLLITGASKGVGRSIAIIHAHSHPRCIIITARSTAPLDAVASELIAIDSQIRIIKASLDVTDPVAVSTFFKNLREVERIGKIDVLFNNAGYLEPILPFAQQDLATWTKTITTNITGVANVTHEYLRHNFAAVGGDPDGTTEGKNKEALKDATVIITSSMGALYSMPGFSAYQPSKTWTNRFCEFLDVDYGMGSSFGAEGLRSFCFHPGGIPTDLAQNMPANFLDNWRDNGHDSPELSGGFTAWLLTPEADFMKGRFASATWDVDSLLEKKQDILDRDLLKVRVEIE</sequence>
<dbReference type="EMBL" id="KV417489">
    <property type="protein sequence ID" value="KZP31557.1"/>
    <property type="molecule type" value="Genomic_DNA"/>
</dbReference>
<dbReference type="OrthoDB" id="1933717at2759"/>
<dbReference type="STRING" id="436010.A0A166UCL5"/>
<dbReference type="Pfam" id="PF00106">
    <property type="entry name" value="adh_short"/>
    <property type="match status" value="1"/>
</dbReference>
<dbReference type="SUPFAM" id="SSF51735">
    <property type="entry name" value="NAD(P)-binding Rossmann-fold domains"/>
    <property type="match status" value="1"/>
</dbReference>
<dbReference type="InterPro" id="IPR002347">
    <property type="entry name" value="SDR_fam"/>
</dbReference>
<dbReference type="SMART" id="SM00822">
    <property type="entry name" value="PKS_KR"/>
    <property type="match status" value="1"/>
</dbReference>
<keyword evidence="5" id="KW-1185">Reference proteome</keyword>
<feature type="domain" description="Ketoreductase" evidence="3">
    <location>
        <begin position="36"/>
        <end position="239"/>
    </location>
</feature>
<protein>
    <submittedName>
        <fullName evidence="4">NAD(P)-binding protein</fullName>
    </submittedName>
</protein>
<dbReference type="InterPro" id="IPR036291">
    <property type="entry name" value="NAD(P)-bd_dom_sf"/>
</dbReference>
<gene>
    <name evidence="4" type="ORF">FIBSPDRAFT_1037526</name>
</gene>
<dbReference type="PANTHER" id="PTHR42901">
    <property type="entry name" value="ALCOHOL DEHYDROGENASE"/>
    <property type="match status" value="1"/>
</dbReference>
<evidence type="ECO:0000313" key="5">
    <source>
        <dbReference type="Proteomes" id="UP000076532"/>
    </source>
</evidence>
<dbReference type="PRINTS" id="PR00081">
    <property type="entry name" value="GDHRDH"/>
</dbReference>
<proteinExistence type="inferred from homology"/>
<dbReference type="GO" id="GO:0016491">
    <property type="term" value="F:oxidoreductase activity"/>
    <property type="evidence" value="ECO:0007669"/>
    <property type="project" value="UniProtKB-KW"/>
</dbReference>
<dbReference type="AlphaFoldDB" id="A0A166UCL5"/>
<reference evidence="4 5" key="1">
    <citation type="journal article" date="2016" name="Mol. Biol. Evol.">
        <title>Comparative Genomics of Early-Diverging Mushroom-Forming Fungi Provides Insights into the Origins of Lignocellulose Decay Capabilities.</title>
        <authorList>
            <person name="Nagy L.G."/>
            <person name="Riley R."/>
            <person name="Tritt A."/>
            <person name="Adam C."/>
            <person name="Daum C."/>
            <person name="Floudas D."/>
            <person name="Sun H."/>
            <person name="Yadav J.S."/>
            <person name="Pangilinan J."/>
            <person name="Larsson K.H."/>
            <person name="Matsuura K."/>
            <person name="Barry K."/>
            <person name="Labutti K."/>
            <person name="Kuo R."/>
            <person name="Ohm R.A."/>
            <person name="Bhattacharya S.S."/>
            <person name="Shirouzu T."/>
            <person name="Yoshinaga Y."/>
            <person name="Martin F.M."/>
            <person name="Grigoriev I.V."/>
            <person name="Hibbett D.S."/>
        </authorList>
    </citation>
    <scope>NUCLEOTIDE SEQUENCE [LARGE SCALE GENOMIC DNA]</scope>
    <source>
        <strain evidence="4 5">CBS 109695</strain>
    </source>
</reference>
<dbReference type="InterPro" id="IPR057326">
    <property type="entry name" value="KR_dom"/>
</dbReference>
<organism evidence="4 5">
    <name type="scientific">Athelia psychrophila</name>
    <dbReference type="NCBI Taxonomy" id="1759441"/>
    <lineage>
        <taxon>Eukaryota</taxon>
        <taxon>Fungi</taxon>
        <taxon>Dikarya</taxon>
        <taxon>Basidiomycota</taxon>
        <taxon>Agaricomycotina</taxon>
        <taxon>Agaricomycetes</taxon>
        <taxon>Agaricomycetidae</taxon>
        <taxon>Atheliales</taxon>
        <taxon>Atheliaceae</taxon>
        <taxon>Athelia</taxon>
    </lineage>
</organism>
<dbReference type="PANTHER" id="PTHR42901:SF1">
    <property type="entry name" value="ALCOHOL DEHYDROGENASE"/>
    <property type="match status" value="1"/>
</dbReference>
<dbReference type="CDD" id="cd05233">
    <property type="entry name" value="SDR_c"/>
    <property type="match status" value="1"/>
</dbReference>
<evidence type="ECO:0000256" key="2">
    <source>
        <dbReference type="ARBA" id="ARBA00023002"/>
    </source>
</evidence>
<evidence type="ECO:0000313" key="4">
    <source>
        <dbReference type="EMBL" id="KZP31557.1"/>
    </source>
</evidence>
<name>A0A166UCL5_9AGAM</name>
<dbReference type="Gene3D" id="3.40.50.720">
    <property type="entry name" value="NAD(P)-binding Rossmann-like Domain"/>
    <property type="match status" value="1"/>
</dbReference>
<evidence type="ECO:0000256" key="1">
    <source>
        <dbReference type="ARBA" id="ARBA00006484"/>
    </source>
</evidence>